<dbReference type="FunFam" id="1.20.1270.60:FF:000001">
    <property type="entry name" value="Rho GTPase-activating protein 26"/>
    <property type="match status" value="1"/>
</dbReference>
<dbReference type="InParanoid" id="A0A7F5R740"/>
<dbReference type="CDD" id="cd01249">
    <property type="entry name" value="BAR-PH_GRAF_family"/>
    <property type="match status" value="1"/>
</dbReference>
<evidence type="ECO:0000256" key="1">
    <source>
        <dbReference type="ARBA" id="ARBA00022468"/>
    </source>
</evidence>
<dbReference type="Pfam" id="PF00169">
    <property type="entry name" value="PH"/>
    <property type="match status" value="1"/>
</dbReference>
<evidence type="ECO:0000256" key="2">
    <source>
        <dbReference type="SAM" id="Coils"/>
    </source>
</evidence>
<dbReference type="InterPro" id="IPR011993">
    <property type="entry name" value="PH-like_dom_sf"/>
</dbReference>
<dbReference type="InterPro" id="IPR047234">
    <property type="entry name" value="GRAF_fam"/>
</dbReference>
<dbReference type="InterPro" id="IPR004148">
    <property type="entry name" value="BAR_dom"/>
</dbReference>
<accession>A0A7F5R740</accession>
<reference evidence="5" key="1">
    <citation type="submission" date="2025-08" db="UniProtKB">
        <authorList>
            <consortium name="RefSeq"/>
        </authorList>
    </citation>
    <scope>IDENTIFICATION</scope>
    <source>
        <tissue evidence="5">Entire body</tissue>
    </source>
</reference>
<name>A0A7F5R740_AGRPL</name>
<dbReference type="Gene3D" id="2.30.29.30">
    <property type="entry name" value="Pleckstrin-homology domain (PH domain)/Phosphotyrosine-binding domain (PTB)"/>
    <property type="match status" value="1"/>
</dbReference>
<proteinExistence type="predicted"/>
<dbReference type="InterPro" id="IPR047225">
    <property type="entry name" value="PH_GRAF"/>
</dbReference>
<dbReference type="KEGG" id="apln:108733352"/>
<gene>
    <name evidence="5" type="primary">LOC108733352</name>
</gene>
<dbReference type="GeneID" id="108733352"/>
<feature type="coiled-coil region" evidence="2">
    <location>
        <begin position="24"/>
        <end position="58"/>
    </location>
</feature>
<dbReference type="RefSeq" id="XP_025831780.1">
    <property type="nucleotide sequence ID" value="XM_025975995.1"/>
</dbReference>
<dbReference type="PANTHER" id="PTHR12552:SF1">
    <property type="entry name" value="RHO GTPASE-ACTIVATING PROTEIN GRAF"/>
    <property type="match status" value="1"/>
</dbReference>
<dbReference type="GO" id="GO:0005096">
    <property type="term" value="F:GTPase activator activity"/>
    <property type="evidence" value="ECO:0007669"/>
    <property type="project" value="UniProtKB-KW"/>
</dbReference>
<evidence type="ECO:0000259" key="3">
    <source>
        <dbReference type="PROSITE" id="PS50003"/>
    </source>
</evidence>
<dbReference type="Proteomes" id="UP000192223">
    <property type="component" value="Unplaced"/>
</dbReference>
<sequence length="416" mass="48626">MGVGLPPLEFTECLSDSPFFRENLHQHEKELEITSQQIKKLIKEVKDLLSAAKQLSQAQRSFSKSLQSFTFECIGGTQTDDERVISRSLSEFGKLISSIEDERDRMLKSAYDQVVAPLENFRKKHIGDVKSGKKKFDKQTAKFCQSQERYLNLTAKKQEAVLQEADASVDMAERHFYNASMEYVCLIQEVQERKKFEFVETLLSFMFGWLTFYHQGHEVAKDFRPYMKDLQYKLQVTRSNFEENSKKLRNRLHEMQKQSLDEPIRNSRGRKEGYLYLLEKKAFGMTCTKHWCTYNKETKEFTMLPYNQLTSKNIKEQPEVMVLSSCVRRMSDSIEKRFCFDLQVDSRPGITYTFQAVSETDRKSWLDIMDGKEPTYTTPGITKLQKQDCQVLDEIGIQFVKKCIEELENRGLEDVG</sequence>
<feature type="non-terminal residue" evidence="5">
    <location>
        <position position="416"/>
    </location>
</feature>
<dbReference type="AlphaFoldDB" id="A0A7F5R740"/>
<dbReference type="SUPFAM" id="SSF50729">
    <property type="entry name" value="PH domain-like"/>
    <property type="match status" value="1"/>
</dbReference>
<dbReference type="CDD" id="cd07602">
    <property type="entry name" value="BAR_RhoGAP_OPHN1-like"/>
    <property type="match status" value="1"/>
</dbReference>
<feature type="domain" description="PH" evidence="3">
    <location>
        <begin position="268"/>
        <end position="374"/>
    </location>
</feature>
<dbReference type="CTD" id="32522"/>
<evidence type="ECO:0000313" key="5">
    <source>
        <dbReference type="RefSeq" id="XP_025831780.1"/>
    </source>
</evidence>
<evidence type="ECO:0000313" key="4">
    <source>
        <dbReference type="Proteomes" id="UP000192223"/>
    </source>
</evidence>
<dbReference type="GO" id="GO:0005737">
    <property type="term" value="C:cytoplasm"/>
    <property type="evidence" value="ECO:0007669"/>
    <property type="project" value="InterPro"/>
</dbReference>
<dbReference type="SUPFAM" id="SSF103657">
    <property type="entry name" value="BAR/IMD domain-like"/>
    <property type="match status" value="1"/>
</dbReference>
<dbReference type="SMART" id="SM00233">
    <property type="entry name" value="PH"/>
    <property type="match status" value="1"/>
</dbReference>
<keyword evidence="2" id="KW-0175">Coiled coil</keyword>
<dbReference type="OrthoDB" id="3183924at2759"/>
<keyword evidence="1" id="KW-0343">GTPase activation</keyword>
<dbReference type="PANTHER" id="PTHR12552">
    <property type="entry name" value="OLIGOPHRENIN 1"/>
    <property type="match status" value="1"/>
</dbReference>
<dbReference type="PROSITE" id="PS50003">
    <property type="entry name" value="PH_DOMAIN"/>
    <property type="match status" value="1"/>
</dbReference>
<dbReference type="InterPro" id="IPR001849">
    <property type="entry name" value="PH_domain"/>
</dbReference>
<protein>
    <submittedName>
        <fullName evidence="5">Rho GTPase-activating protein 26</fullName>
    </submittedName>
</protein>
<organism evidence="4 5">
    <name type="scientific">Agrilus planipennis</name>
    <name type="common">Emerald ash borer</name>
    <name type="synonym">Agrilus marcopoli</name>
    <dbReference type="NCBI Taxonomy" id="224129"/>
    <lineage>
        <taxon>Eukaryota</taxon>
        <taxon>Metazoa</taxon>
        <taxon>Ecdysozoa</taxon>
        <taxon>Arthropoda</taxon>
        <taxon>Hexapoda</taxon>
        <taxon>Insecta</taxon>
        <taxon>Pterygota</taxon>
        <taxon>Neoptera</taxon>
        <taxon>Endopterygota</taxon>
        <taxon>Coleoptera</taxon>
        <taxon>Polyphaga</taxon>
        <taxon>Elateriformia</taxon>
        <taxon>Buprestoidea</taxon>
        <taxon>Buprestidae</taxon>
        <taxon>Agrilinae</taxon>
        <taxon>Agrilus</taxon>
    </lineage>
</organism>
<dbReference type="InterPro" id="IPR027267">
    <property type="entry name" value="AH/BAR_dom_sf"/>
</dbReference>
<keyword evidence="4" id="KW-1185">Reference proteome</keyword>
<dbReference type="Gene3D" id="1.20.1270.60">
    <property type="entry name" value="Arfaptin homology (AH) domain/BAR domain"/>
    <property type="match status" value="1"/>
</dbReference>
<dbReference type="Pfam" id="PF16746">
    <property type="entry name" value="BAR_3"/>
    <property type="match status" value="1"/>
</dbReference>